<dbReference type="Pfam" id="PF00156">
    <property type="entry name" value="Pribosyltran"/>
    <property type="match status" value="1"/>
</dbReference>
<dbReference type="Gene3D" id="3.40.50.2020">
    <property type="match status" value="1"/>
</dbReference>
<accession>A0A267MLV9</accession>
<organism evidence="2 3">
    <name type="scientific">Anaeromicrobium sediminis</name>
    <dbReference type="NCBI Taxonomy" id="1478221"/>
    <lineage>
        <taxon>Bacteria</taxon>
        <taxon>Bacillati</taxon>
        <taxon>Bacillota</taxon>
        <taxon>Clostridia</taxon>
        <taxon>Peptostreptococcales</taxon>
        <taxon>Thermotaleaceae</taxon>
        <taxon>Anaeromicrobium</taxon>
    </lineage>
</organism>
<dbReference type="AlphaFoldDB" id="A0A267MLV9"/>
<sequence length="215" mass="24167">MFKDRFEASKRLSKLLSKYKGQDVIALPIPRGGLPVAYDSIIDNNFSWDLIIPRKIRSPINEEVAIGAVAPDGTYFVNDNYVYDANISQEYIEREVETQIKEIHSRTEKFKGNTNFPKVKDRIAILIDDGIATGFTILAAIEALKKHGAKKIVIATPVAPEDTVHYLSTLVDEVISIVTPINFMAVGFYYDDFSQIEDNEVSSLIEKLSSYQENS</sequence>
<keyword evidence="2" id="KW-0328">Glycosyltransferase</keyword>
<dbReference type="EMBL" id="NIBG01000005">
    <property type="protein sequence ID" value="PAB59793.1"/>
    <property type="molecule type" value="Genomic_DNA"/>
</dbReference>
<reference evidence="2 3" key="1">
    <citation type="submission" date="2017-06" db="EMBL/GenBank/DDBJ databases">
        <title>Draft genome sequence of anaerobic fermentative bacterium Anaeromicrobium sediminis DY2726D isolated from West Pacific Ocean sediments.</title>
        <authorList>
            <person name="Zeng X."/>
        </authorList>
    </citation>
    <scope>NUCLEOTIDE SEQUENCE [LARGE SCALE GENOMIC DNA]</scope>
    <source>
        <strain evidence="2 3">DY2726D</strain>
    </source>
</reference>
<evidence type="ECO:0000313" key="2">
    <source>
        <dbReference type="EMBL" id="PAB59793.1"/>
    </source>
</evidence>
<name>A0A267MLV9_9FIRM</name>
<dbReference type="RefSeq" id="WP_095132563.1">
    <property type="nucleotide sequence ID" value="NZ_NIBG01000005.1"/>
</dbReference>
<keyword evidence="3" id="KW-1185">Reference proteome</keyword>
<dbReference type="OrthoDB" id="9810066at2"/>
<gene>
    <name evidence="2" type="ORF">CCE28_07505</name>
</gene>
<evidence type="ECO:0000313" key="3">
    <source>
        <dbReference type="Proteomes" id="UP000216024"/>
    </source>
</evidence>
<proteinExistence type="predicted"/>
<dbReference type="InterPro" id="IPR029057">
    <property type="entry name" value="PRTase-like"/>
</dbReference>
<dbReference type="GO" id="GO:0016757">
    <property type="term" value="F:glycosyltransferase activity"/>
    <property type="evidence" value="ECO:0007669"/>
    <property type="project" value="UniProtKB-KW"/>
</dbReference>
<dbReference type="Proteomes" id="UP000216024">
    <property type="component" value="Unassembled WGS sequence"/>
</dbReference>
<comment type="caution">
    <text evidence="2">The sequence shown here is derived from an EMBL/GenBank/DDBJ whole genome shotgun (WGS) entry which is preliminary data.</text>
</comment>
<protein>
    <submittedName>
        <fullName evidence="2">Phosphoribosyltransferase</fullName>
    </submittedName>
</protein>
<dbReference type="InterPro" id="IPR000836">
    <property type="entry name" value="PRTase_dom"/>
</dbReference>
<dbReference type="SUPFAM" id="SSF53271">
    <property type="entry name" value="PRTase-like"/>
    <property type="match status" value="1"/>
</dbReference>
<dbReference type="CDD" id="cd06223">
    <property type="entry name" value="PRTases_typeI"/>
    <property type="match status" value="1"/>
</dbReference>
<dbReference type="Gene3D" id="3.30.1310.20">
    <property type="entry name" value="PRTase-like"/>
    <property type="match status" value="1"/>
</dbReference>
<keyword evidence="2" id="KW-0808">Transferase</keyword>
<evidence type="ECO:0000259" key="1">
    <source>
        <dbReference type="Pfam" id="PF00156"/>
    </source>
</evidence>
<feature type="domain" description="Phosphoribosyltransferase" evidence="1">
    <location>
        <begin position="12"/>
        <end position="191"/>
    </location>
</feature>